<dbReference type="Proteomes" id="UP000199377">
    <property type="component" value="Unassembled WGS sequence"/>
</dbReference>
<evidence type="ECO:0000313" key="4">
    <source>
        <dbReference type="Proteomes" id="UP000199377"/>
    </source>
</evidence>
<dbReference type="InterPro" id="IPR025110">
    <property type="entry name" value="AMP-bd_C"/>
</dbReference>
<dbReference type="RefSeq" id="WP_092862830.1">
    <property type="nucleotide sequence ID" value="NZ_FOQH01000009.1"/>
</dbReference>
<keyword evidence="3" id="KW-0436">Ligase</keyword>
<dbReference type="InterPro" id="IPR045851">
    <property type="entry name" value="AMP-bd_C_sf"/>
</dbReference>
<feature type="domain" description="AMP-binding enzyme C-terminal" evidence="2">
    <location>
        <begin position="441"/>
        <end position="518"/>
    </location>
</feature>
<dbReference type="AlphaFoldDB" id="A0A1I3L4P6"/>
<dbReference type="Pfam" id="PF00501">
    <property type="entry name" value="AMP-binding"/>
    <property type="match status" value="1"/>
</dbReference>
<proteinExistence type="predicted"/>
<evidence type="ECO:0000259" key="2">
    <source>
        <dbReference type="Pfam" id="PF13193"/>
    </source>
</evidence>
<dbReference type="InterPro" id="IPR020845">
    <property type="entry name" value="AMP-binding_CS"/>
</dbReference>
<dbReference type="EMBL" id="FOQH01000009">
    <property type="protein sequence ID" value="SFI79638.1"/>
    <property type="molecule type" value="Genomic_DNA"/>
</dbReference>
<dbReference type="Pfam" id="PF13193">
    <property type="entry name" value="AMP-binding_C"/>
    <property type="match status" value="1"/>
</dbReference>
<feature type="domain" description="AMP-dependent synthetase/ligase" evidence="1">
    <location>
        <begin position="27"/>
        <end position="380"/>
    </location>
</feature>
<dbReference type="PROSITE" id="PS00455">
    <property type="entry name" value="AMP_BINDING"/>
    <property type="match status" value="1"/>
</dbReference>
<keyword evidence="4" id="KW-1185">Reference proteome</keyword>
<dbReference type="InterPro" id="IPR000873">
    <property type="entry name" value="AMP-dep_synth/lig_dom"/>
</dbReference>
<dbReference type="Gene3D" id="3.40.50.12780">
    <property type="entry name" value="N-terminal domain of ligase-like"/>
    <property type="match status" value="1"/>
</dbReference>
<name>A0A1I3L4P6_9RHOB</name>
<dbReference type="GO" id="GO:0016878">
    <property type="term" value="F:acid-thiol ligase activity"/>
    <property type="evidence" value="ECO:0007669"/>
    <property type="project" value="UniProtKB-ARBA"/>
</dbReference>
<dbReference type="PANTHER" id="PTHR43767:SF1">
    <property type="entry name" value="NONRIBOSOMAL PEPTIDE SYNTHASE PES1 (EUROFUNG)-RELATED"/>
    <property type="match status" value="1"/>
</dbReference>
<dbReference type="OrthoDB" id="7315605at2"/>
<dbReference type="SUPFAM" id="SSF56801">
    <property type="entry name" value="Acetyl-CoA synthetase-like"/>
    <property type="match status" value="1"/>
</dbReference>
<organism evidence="3 4">
    <name type="scientific">Albimonas pacifica</name>
    <dbReference type="NCBI Taxonomy" id="1114924"/>
    <lineage>
        <taxon>Bacteria</taxon>
        <taxon>Pseudomonadati</taxon>
        <taxon>Pseudomonadota</taxon>
        <taxon>Alphaproteobacteria</taxon>
        <taxon>Rhodobacterales</taxon>
        <taxon>Paracoccaceae</taxon>
        <taxon>Albimonas</taxon>
    </lineage>
</organism>
<reference evidence="3 4" key="1">
    <citation type="submission" date="2016-10" db="EMBL/GenBank/DDBJ databases">
        <authorList>
            <person name="de Groot N.N."/>
        </authorList>
    </citation>
    <scope>NUCLEOTIDE SEQUENCE [LARGE SCALE GENOMIC DNA]</scope>
    <source>
        <strain evidence="3 4">CGMCC 1.11030</strain>
    </source>
</reference>
<dbReference type="InterPro" id="IPR042099">
    <property type="entry name" value="ANL_N_sf"/>
</dbReference>
<sequence>MPTPHRDARTQIVNPFAGRDVNWLLDYRAETRGAHPFLVWEPFDGPRRAWTYAEFRRDVLRLAAGLHARGIRAGEAVIVHLDNSPEMELAWFACQRIGAIVVTTNTRSSADELEYFADNSGAVAAITQPELAELVAGACRHVRWVAVTESLVGGAPAEGALKPQAEAAFSSLMGDPDALPGLASDPWRLGSVQYTSGTTSRPKGVLWTHGNALWGGRCSAFNEGLNADDVHLVMMPTFHTNARTYSILPSMWAGGTVVMMPKFSASRFWDVVNRNGVTWCSMIPFFLKAVQQQGPAPKHSIRMFGMAANETPFDQFYRVRSMGWWGMTETISHGIVGDSKQANKPMTTGRPGPGYDIRILDDAGRMVEPGQTGHLQCRGWQGIQMFLEYLGNREATESSFVEDGWFVTGDRVTLGEDGWITFADRDKDMLKVGGENVAASEIERVIALVPGVYEGAIVAKKHPMLDEAPVAFVIPAPGLDAEARAALPAAVIAECRAKLADFKVPHDVHVVDEMPRSTLEKVHKAKLRERLAQMARQTEAAG</sequence>
<dbReference type="InterPro" id="IPR050237">
    <property type="entry name" value="ATP-dep_AMP-bd_enzyme"/>
</dbReference>
<evidence type="ECO:0000313" key="3">
    <source>
        <dbReference type="EMBL" id="SFI79638.1"/>
    </source>
</evidence>
<gene>
    <name evidence="3" type="ORF">SAMN05216258_109205</name>
</gene>
<evidence type="ECO:0000259" key="1">
    <source>
        <dbReference type="Pfam" id="PF00501"/>
    </source>
</evidence>
<dbReference type="PANTHER" id="PTHR43767">
    <property type="entry name" value="LONG-CHAIN-FATTY-ACID--COA LIGASE"/>
    <property type="match status" value="1"/>
</dbReference>
<accession>A0A1I3L4P6</accession>
<dbReference type="Gene3D" id="3.30.300.30">
    <property type="match status" value="1"/>
</dbReference>
<dbReference type="STRING" id="1114924.SAMN05216258_109205"/>
<protein>
    <submittedName>
        <fullName evidence="3">Crotonobetaine/carnitine-CoA ligase</fullName>
    </submittedName>
</protein>